<proteinExistence type="predicted"/>
<dbReference type="Ensembl" id="ENSGALT00010046695.1">
    <property type="protein sequence ID" value="ENSGALP00010027807.1"/>
    <property type="gene ID" value="ENSGALG00010019308.1"/>
</dbReference>
<evidence type="ECO:0000313" key="2">
    <source>
        <dbReference type="Ensembl" id="ENSGALP00010027807.1"/>
    </source>
</evidence>
<reference evidence="2" key="3">
    <citation type="submission" date="2025-09" db="UniProtKB">
        <authorList>
            <consortium name="Ensembl"/>
        </authorList>
    </citation>
    <scope>IDENTIFICATION</scope>
    <source>
        <strain evidence="2">broiler</strain>
    </source>
</reference>
<evidence type="ECO:0000256" key="1">
    <source>
        <dbReference type="SAM" id="MobiDB-lite"/>
    </source>
</evidence>
<reference evidence="2" key="1">
    <citation type="submission" date="2020-11" db="EMBL/GenBank/DDBJ databases">
        <title>Gallus gallus (Chicken) genome, bGalGal1, GRCg7b, maternal haplotype autosomes + Z &amp; W.</title>
        <authorList>
            <person name="Warren W."/>
            <person name="Formenti G."/>
            <person name="Fedrigo O."/>
            <person name="Haase B."/>
            <person name="Mountcastle J."/>
            <person name="Balacco J."/>
            <person name="Tracey A."/>
            <person name="Schneider V."/>
            <person name="Okimoto R."/>
            <person name="Cheng H."/>
            <person name="Hawken R."/>
            <person name="Howe K."/>
            <person name="Jarvis E.D."/>
        </authorList>
    </citation>
    <scope>NUCLEOTIDE SEQUENCE [LARGE SCALE GENOMIC DNA]</scope>
    <source>
        <strain evidence="2">Broiler</strain>
    </source>
</reference>
<reference evidence="2" key="2">
    <citation type="submission" date="2025-08" db="UniProtKB">
        <authorList>
            <consortium name="Ensembl"/>
        </authorList>
    </citation>
    <scope>IDENTIFICATION</scope>
    <source>
        <strain evidence="2">broiler</strain>
    </source>
</reference>
<protein>
    <submittedName>
        <fullName evidence="2">Uncharacterized protein</fullName>
    </submittedName>
</protein>
<keyword evidence="3" id="KW-1185">Reference proteome</keyword>
<name>A0A8V0ZGU0_CHICK</name>
<dbReference type="Proteomes" id="UP000000539">
    <property type="component" value="Chromosome 10"/>
</dbReference>
<organism evidence="2 3">
    <name type="scientific">Gallus gallus</name>
    <name type="common">Chicken</name>
    <dbReference type="NCBI Taxonomy" id="9031"/>
    <lineage>
        <taxon>Eukaryota</taxon>
        <taxon>Metazoa</taxon>
        <taxon>Chordata</taxon>
        <taxon>Craniata</taxon>
        <taxon>Vertebrata</taxon>
        <taxon>Euteleostomi</taxon>
        <taxon>Archelosauria</taxon>
        <taxon>Archosauria</taxon>
        <taxon>Dinosauria</taxon>
        <taxon>Saurischia</taxon>
        <taxon>Theropoda</taxon>
        <taxon>Coelurosauria</taxon>
        <taxon>Aves</taxon>
        <taxon>Neognathae</taxon>
        <taxon>Galloanserae</taxon>
        <taxon>Galliformes</taxon>
        <taxon>Phasianidae</taxon>
        <taxon>Phasianinae</taxon>
        <taxon>Gallus</taxon>
    </lineage>
</organism>
<feature type="region of interest" description="Disordered" evidence="1">
    <location>
        <begin position="35"/>
        <end position="64"/>
    </location>
</feature>
<accession>A0A8V0ZGU0</accession>
<dbReference type="AlphaFoldDB" id="A0A8V0ZGU0"/>
<sequence length="64" mass="7238">MQWLREVLVSSQPHISPLCFWHPRCCWRTGDTAGYEGHREEPGCSGSRVVTPQGNEEAAGRKQQ</sequence>
<evidence type="ECO:0000313" key="3">
    <source>
        <dbReference type="Proteomes" id="UP000000539"/>
    </source>
</evidence>